<evidence type="ECO:0000313" key="2">
    <source>
        <dbReference type="Proteomes" id="UP001165080"/>
    </source>
</evidence>
<dbReference type="Proteomes" id="UP001165080">
    <property type="component" value="Unassembled WGS sequence"/>
</dbReference>
<organism evidence="1 2">
    <name type="scientific">Pleodorina starrii</name>
    <dbReference type="NCBI Taxonomy" id="330485"/>
    <lineage>
        <taxon>Eukaryota</taxon>
        <taxon>Viridiplantae</taxon>
        <taxon>Chlorophyta</taxon>
        <taxon>core chlorophytes</taxon>
        <taxon>Chlorophyceae</taxon>
        <taxon>CS clade</taxon>
        <taxon>Chlamydomonadales</taxon>
        <taxon>Volvocaceae</taxon>
        <taxon>Pleodorina</taxon>
    </lineage>
</organism>
<reference evidence="1 2" key="1">
    <citation type="journal article" date="2023" name="Commun. Biol.">
        <title>Reorganization of the ancestral sex-determining regions during the evolution of trioecy in Pleodorina starrii.</title>
        <authorList>
            <person name="Takahashi K."/>
            <person name="Suzuki S."/>
            <person name="Kawai-Toyooka H."/>
            <person name="Yamamoto K."/>
            <person name="Hamaji T."/>
            <person name="Ootsuki R."/>
            <person name="Yamaguchi H."/>
            <person name="Kawachi M."/>
            <person name="Higashiyama T."/>
            <person name="Nozaki H."/>
        </authorList>
    </citation>
    <scope>NUCLEOTIDE SEQUENCE [LARGE SCALE GENOMIC DNA]</scope>
    <source>
        <strain evidence="1 2">NIES-4479</strain>
    </source>
</reference>
<sequence length="273" mass="27389">MEVPGEPEVAPVPEGAGRGEWGSSILEVRGWRGEPGVWCGAVMEVGGAAVVAGAAGAAGAGEEGEELGGEAAVVRMGVVAAVVVEAGVVSGEGGVVVVRTEVGVAEVGVVGGWVGRGVGLLAETRKATMERAWSRGKMVGAVVMEAAAVEVETEALRGSTELIEIEEKEAAVAAAAVQAGMGLEAMMAKEGEEDGEAGAVLGVAILSMGQMWAAAVHGCPIQPGPSKVLRALTGTLSLHLVLVDKGLQAAPRFQLKTHGPQMTSRQMTAAGLL</sequence>
<comment type="caution">
    <text evidence="1">The sequence shown here is derived from an EMBL/GenBank/DDBJ whole genome shotgun (WGS) entry which is preliminary data.</text>
</comment>
<evidence type="ECO:0000313" key="1">
    <source>
        <dbReference type="EMBL" id="GLC53595.1"/>
    </source>
</evidence>
<proteinExistence type="predicted"/>
<dbReference type="EMBL" id="BRXU01000008">
    <property type="protein sequence ID" value="GLC53595.1"/>
    <property type="molecule type" value="Genomic_DNA"/>
</dbReference>
<keyword evidence="2" id="KW-1185">Reference proteome</keyword>
<accession>A0A9W6F2P7</accession>
<gene>
    <name evidence="1" type="primary">PLEST005617</name>
    <name evidence="1" type="ORF">PLESTB_000766600</name>
</gene>
<dbReference type="AlphaFoldDB" id="A0A9W6F2P7"/>
<name>A0A9W6F2P7_9CHLO</name>
<protein>
    <submittedName>
        <fullName evidence="1">Uncharacterized protein</fullName>
    </submittedName>
</protein>